<protein>
    <submittedName>
        <fullName evidence="2">Uncharacterized protein</fullName>
    </submittedName>
</protein>
<dbReference type="AlphaFoldDB" id="A0AAW1TEP6"/>
<comment type="caution">
    <text evidence="2">The sequence shown here is derived from an EMBL/GenBank/DDBJ whole genome shotgun (WGS) entry which is preliminary data.</text>
</comment>
<evidence type="ECO:0000256" key="1">
    <source>
        <dbReference type="SAM" id="MobiDB-lite"/>
    </source>
</evidence>
<dbReference type="EMBL" id="JALJOV010000050">
    <property type="protein sequence ID" value="KAK9868028.1"/>
    <property type="molecule type" value="Genomic_DNA"/>
</dbReference>
<feature type="region of interest" description="Disordered" evidence="1">
    <location>
        <begin position="1"/>
        <end position="29"/>
    </location>
</feature>
<dbReference type="EMBL" id="JALJOV010000050">
    <property type="protein sequence ID" value="KAK9868009.1"/>
    <property type="molecule type" value="Genomic_DNA"/>
</dbReference>
<evidence type="ECO:0000313" key="4">
    <source>
        <dbReference type="Proteomes" id="UP001485043"/>
    </source>
</evidence>
<organism evidence="2 4">
    <name type="scientific">Apatococcus fuscideae</name>
    <dbReference type="NCBI Taxonomy" id="2026836"/>
    <lineage>
        <taxon>Eukaryota</taxon>
        <taxon>Viridiplantae</taxon>
        <taxon>Chlorophyta</taxon>
        <taxon>core chlorophytes</taxon>
        <taxon>Trebouxiophyceae</taxon>
        <taxon>Chlorellales</taxon>
        <taxon>Chlorellaceae</taxon>
        <taxon>Apatococcus</taxon>
    </lineage>
</organism>
<sequence>MERKAQDLCLATRSPERDARGLGSNKNRAPSGIACPAISGVDYPLPAAAAFNRSSVENHTPSQGLPYFSRQRRPSGWVHSFCPKKHPIRIRERRLQAIAGALLRGFESR</sequence>
<reference evidence="2 4" key="1">
    <citation type="journal article" date="2024" name="Nat. Commun.">
        <title>Phylogenomics reveals the evolutionary origins of lichenization in chlorophyte algae.</title>
        <authorList>
            <person name="Puginier C."/>
            <person name="Libourel C."/>
            <person name="Otte J."/>
            <person name="Skaloud P."/>
            <person name="Haon M."/>
            <person name="Grisel S."/>
            <person name="Petersen M."/>
            <person name="Berrin J.G."/>
            <person name="Delaux P.M."/>
            <person name="Dal Grande F."/>
            <person name="Keller J."/>
        </authorList>
    </citation>
    <scope>NUCLEOTIDE SEQUENCE [LARGE SCALE GENOMIC DNA]</scope>
    <source>
        <strain evidence="2 4">SAG 2523</strain>
    </source>
</reference>
<gene>
    <name evidence="2" type="ORF">WJX84_002795</name>
    <name evidence="3" type="ORF">WJX84_011236</name>
</gene>
<evidence type="ECO:0000313" key="3">
    <source>
        <dbReference type="EMBL" id="KAK9868028.1"/>
    </source>
</evidence>
<evidence type="ECO:0000313" key="2">
    <source>
        <dbReference type="EMBL" id="KAK9868009.1"/>
    </source>
</evidence>
<proteinExistence type="predicted"/>
<dbReference type="Proteomes" id="UP001485043">
    <property type="component" value="Unassembled WGS sequence"/>
</dbReference>
<keyword evidence="4" id="KW-1185">Reference proteome</keyword>
<reference evidence="2" key="2">
    <citation type="submission" date="2024-04" db="EMBL/GenBank/DDBJ databases">
        <authorList>
            <person name="Dal Grande F."/>
            <person name="Keller J."/>
            <person name="Delaux P.-M."/>
        </authorList>
    </citation>
    <scope>NUCLEOTIDE SEQUENCE</scope>
    <source>
        <strain evidence="2">SAG 2523</strain>
    </source>
</reference>
<name>A0AAW1TEP6_9CHLO</name>
<accession>A0AAW1TEP6</accession>